<dbReference type="InterPro" id="IPR006379">
    <property type="entry name" value="HAD-SF_hydro_IIB"/>
</dbReference>
<proteinExistence type="predicted"/>
<name>A0A498CQH5_9FIRM</name>
<dbReference type="PANTHER" id="PTHR10000:SF8">
    <property type="entry name" value="HAD SUPERFAMILY HYDROLASE-LIKE, TYPE 3"/>
    <property type="match status" value="1"/>
</dbReference>
<accession>A0A498CQH5</accession>
<keyword evidence="1" id="KW-0378">Hydrolase</keyword>
<dbReference type="Gene3D" id="3.30.1240.10">
    <property type="match status" value="1"/>
</dbReference>
<dbReference type="PANTHER" id="PTHR10000">
    <property type="entry name" value="PHOSPHOSERINE PHOSPHATASE"/>
    <property type="match status" value="1"/>
</dbReference>
<dbReference type="GO" id="GO:0000287">
    <property type="term" value="F:magnesium ion binding"/>
    <property type="evidence" value="ECO:0007669"/>
    <property type="project" value="TreeGrafter"/>
</dbReference>
<dbReference type="GO" id="GO:0005829">
    <property type="term" value="C:cytosol"/>
    <property type="evidence" value="ECO:0007669"/>
    <property type="project" value="TreeGrafter"/>
</dbReference>
<dbReference type="AlphaFoldDB" id="A0A498CQH5"/>
<evidence type="ECO:0000313" key="1">
    <source>
        <dbReference type="EMBL" id="RLL14505.1"/>
    </source>
</evidence>
<dbReference type="SUPFAM" id="SSF56784">
    <property type="entry name" value="HAD-like"/>
    <property type="match status" value="1"/>
</dbReference>
<protein>
    <submittedName>
        <fullName evidence="1">HAD-IIB family hydrolase</fullName>
    </submittedName>
</protein>
<sequence>MTKLSDLLLVSDVDGTLMNFPAPIPPRNIEALRRFISAGGRFSVATGRSIASARPYVEQLPVNAPCILYNGCAIYDFAAEKVLRAHELPDSYPGYLSALMREFPDAGFALMREREIVALSGPGYVREYLGRENMPILEEALTKARGPFLKAVMAMPCEWTARVEEFGNAQGWKDVRFFRTGRPFVEMLPAEAEKGTALTELMDLLGIPPARTVAMGDYYNDAGMLAAAGFAATTAEAPDAVRYLCRGIFGRCEDGALADLIEALERRCPA</sequence>
<dbReference type="EMBL" id="RCHT01000001">
    <property type="protein sequence ID" value="RLL14505.1"/>
    <property type="molecule type" value="Genomic_DNA"/>
</dbReference>
<dbReference type="Gene3D" id="3.40.50.1000">
    <property type="entry name" value="HAD superfamily/HAD-like"/>
    <property type="match status" value="1"/>
</dbReference>
<comment type="caution">
    <text evidence="1">The sequence shown here is derived from an EMBL/GenBank/DDBJ whole genome shotgun (WGS) entry which is preliminary data.</text>
</comment>
<dbReference type="Proteomes" id="UP000276301">
    <property type="component" value="Unassembled WGS sequence"/>
</dbReference>
<organism evidence="1 2">
    <name type="scientific">Anaerotruncus massiliensis</name>
    <name type="common">ex Liu et al. 2021</name>
    <dbReference type="NCBI Taxonomy" id="2321404"/>
    <lineage>
        <taxon>Bacteria</taxon>
        <taxon>Bacillati</taxon>
        <taxon>Bacillota</taxon>
        <taxon>Clostridia</taxon>
        <taxon>Eubacteriales</taxon>
        <taxon>Oscillospiraceae</taxon>
        <taxon>Anaerotruncus</taxon>
    </lineage>
</organism>
<reference evidence="1 2" key="1">
    <citation type="submission" date="2018-10" db="EMBL/GenBank/DDBJ databases">
        <title>Anaerotruncus faecis sp. nov., isolated from human feces.</title>
        <authorList>
            <person name="Wang Y.-J."/>
        </authorList>
    </citation>
    <scope>NUCLEOTIDE SEQUENCE [LARGE SCALE GENOMIC DNA]</scope>
    <source>
        <strain evidence="1 2">22A2-44</strain>
    </source>
</reference>
<gene>
    <name evidence="1" type="ORF">D4A47_00540</name>
</gene>
<dbReference type="InterPro" id="IPR036412">
    <property type="entry name" value="HAD-like_sf"/>
</dbReference>
<keyword evidence="2" id="KW-1185">Reference proteome</keyword>
<dbReference type="GO" id="GO:0016791">
    <property type="term" value="F:phosphatase activity"/>
    <property type="evidence" value="ECO:0007669"/>
    <property type="project" value="TreeGrafter"/>
</dbReference>
<evidence type="ECO:0000313" key="2">
    <source>
        <dbReference type="Proteomes" id="UP000276301"/>
    </source>
</evidence>
<dbReference type="Pfam" id="PF08282">
    <property type="entry name" value="Hydrolase_3"/>
    <property type="match status" value="1"/>
</dbReference>
<dbReference type="RefSeq" id="WP_121585608.1">
    <property type="nucleotide sequence ID" value="NZ_RCHT01000001.1"/>
</dbReference>
<dbReference type="NCBIfam" id="TIGR01484">
    <property type="entry name" value="HAD-SF-IIB"/>
    <property type="match status" value="1"/>
</dbReference>
<dbReference type="InterPro" id="IPR023214">
    <property type="entry name" value="HAD_sf"/>
</dbReference>